<dbReference type="EMBL" id="GBRH01252524">
    <property type="protein sequence ID" value="JAD45371.1"/>
    <property type="molecule type" value="Transcribed_RNA"/>
</dbReference>
<reference evidence="2" key="2">
    <citation type="journal article" date="2015" name="Data Brief">
        <title>Shoot transcriptome of the giant reed, Arundo donax.</title>
        <authorList>
            <person name="Barrero R.A."/>
            <person name="Guerrero F.D."/>
            <person name="Moolhuijzen P."/>
            <person name="Goolsby J.A."/>
            <person name="Tidwell J."/>
            <person name="Bellgard S.E."/>
            <person name="Bellgard M.I."/>
        </authorList>
    </citation>
    <scope>NUCLEOTIDE SEQUENCE</scope>
    <source>
        <tissue evidence="2">Shoot tissue taken approximately 20 cm above the soil surface</tissue>
    </source>
</reference>
<keyword evidence="1" id="KW-0472">Membrane</keyword>
<evidence type="ECO:0000256" key="1">
    <source>
        <dbReference type="SAM" id="Phobius"/>
    </source>
</evidence>
<accession>A0A0A9A2Q1</accession>
<sequence length="53" mass="5730">MELGSSLFRLVAKPLCLHSVKVIDVVKITGGSCYIGLLIVRMACSLLLNLGKR</sequence>
<reference evidence="2" key="1">
    <citation type="submission" date="2014-09" db="EMBL/GenBank/DDBJ databases">
        <authorList>
            <person name="Magalhaes I.L.F."/>
            <person name="Oliveira U."/>
            <person name="Santos F.R."/>
            <person name="Vidigal T.H.D.A."/>
            <person name="Brescovit A.D."/>
            <person name="Santos A.J."/>
        </authorList>
    </citation>
    <scope>NUCLEOTIDE SEQUENCE</scope>
    <source>
        <tissue evidence="2">Shoot tissue taken approximately 20 cm above the soil surface</tissue>
    </source>
</reference>
<proteinExistence type="predicted"/>
<evidence type="ECO:0000313" key="2">
    <source>
        <dbReference type="EMBL" id="JAD45371.1"/>
    </source>
</evidence>
<name>A0A0A9A2Q1_ARUDO</name>
<protein>
    <submittedName>
        <fullName evidence="2">Uncharacterized protein</fullName>
    </submittedName>
</protein>
<feature type="transmembrane region" description="Helical" evidence="1">
    <location>
        <begin position="28"/>
        <end position="50"/>
    </location>
</feature>
<keyword evidence="1" id="KW-0812">Transmembrane</keyword>
<dbReference type="AlphaFoldDB" id="A0A0A9A2Q1"/>
<keyword evidence="1" id="KW-1133">Transmembrane helix</keyword>
<organism evidence="2">
    <name type="scientific">Arundo donax</name>
    <name type="common">Giant reed</name>
    <name type="synonym">Donax arundinaceus</name>
    <dbReference type="NCBI Taxonomy" id="35708"/>
    <lineage>
        <taxon>Eukaryota</taxon>
        <taxon>Viridiplantae</taxon>
        <taxon>Streptophyta</taxon>
        <taxon>Embryophyta</taxon>
        <taxon>Tracheophyta</taxon>
        <taxon>Spermatophyta</taxon>
        <taxon>Magnoliopsida</taxon>
        <taxon>Liliopsida</taxon>
        <taxon>Poales</taxon>
        <taxon>Poaceae</taxon>
        <taxon>PACMAD clade</taxon>
        <taxon>Arundinoideae</taxon>
        <taxon>Arundineae</taxon>
        <taxon>Arundo</taxon>
    </lineage>
</organism>